<evidence type="ECO:0000313" key="5">
    <source>
        <dbReference type="EMBL" id="KAG0563903.1"/>
    </source>
</evidence>
<feature type="compositionally biased region" description="Basic residues" evidence="3">
    <location>
        <begin position="359"/>
        <end position="369"/>
    </location>
</feature>
<evidence type="ECO:0000259" key="4">
    <source>
        <dbReference type="Pfam" id="PF00808"/>
    </source>
</evidence>
<feature type="compositionally biased region" description="Low complexity" evidence="3">
    <location>
        <begin position="93"/>
        <end position="109"/>
    </location>
</feature>
<sequence length="384" mass="41903">MAGVKELDDVSSAIMCMDTLAMDSMDMRPEPLRNVKSPVVLTSKEGRNADSGAGERGQEDKDDVHETEDPVGTAANSSEAKATGYDDDEGLMTDPGTPDTHGTPGSPGTLQEEFPEDAHELDKTKDMNVDMVDNDFEEETGYSDEGLMTDPGTPETRGSPQEEFAQDVDELDETNDIDLDETENDLEEEKGSDVEVLDSDPGTPQEEALGDVNELDEIKDINVDGSEHDLEVLDVGEKSLDSERFVAPFPITRVKKIIKLDKDVRLVSSDAIALVVQATALFVQSLSSASFTVMLQTKRKTIRGPDVVLAAKSSRQFRECLGNDLATLLEESNVEIVNSEDELVEKEHGTGGEPIMKKPQQHKSSKKHQLASQGSRPITNFFKA</sequence>
<dbReference type="GO" id="GO:0046982">
    <property type="term" value="F:protein heterodimerization activity"/>
    <property type="evidence" value="ECO:0007669"/>
    <property type="project" value="InterPro"/>
</dbReference>
<evidence type="ECO:0000313" key="6">
    <source>
        <dbReference type="Proteomes" id="UP000822688"/>
    </source>
</evidence>
<keyword evidence="6" id="KW-1185">Reference proteome</keyword>
<feature type="region of interest" description="Disordered" evidence="3">
    <location>
        <begin position="24"/>
        <end position="208"/>
    </location>
</feature>
<reference evidence="5" key="1">
    <citation type="submission" date="2020-06" db="EMBL/GenBank/DDBJ databases">
        <title>WGS assembly of Ceratodon purpureus strain R40.</title>
        <authorList>
            <person name="Carey S.B."/>
            <person name="Jenkins J."/>
            <person name="Shu S."/>
            <person name="Lovell J.T."/>
            <person name="Sreedasyam A."/>
            <person name="Maumus F."/>
            <person name="Tiley G.P."/>
            <person name="Fernandez-Pozo N."/>
            <person name="Barry K."/>
            <person name="Chen C."/>
            <person name="Wang M."/>
            <person name="Lipzen A."/>
            <person name="Daum C."/>
            <person name="Saski C.A."/>
            <person name="Payton A.C."/>
            <person name="Mcbreen J.C."/>
            <person name="Conrad R.E."/>
            <person name="Kollar L.M."/>
            <person name="Olsson S."/>
            <person name="Huttunen S."/>
            <person name="Landis J.B."/>
            <person name="Wickett N.J."/>
            <person name="Johnson M.G."/>
            <person name="Rensing S.A."/>
            <person name="Grimwood J."/>
            <person name="Schmutz J."/>
            <person name="Mcdaniel S.F."/>
        </authorList>
    </citation>
    <scope>NUCLEOTIDE SEQUENCE</scope>
    <source>
        <strain evidence="5">R40</strain>
    </source>
</reference>
<dbReference type="PANTHER" id="PTHR10252">
    <property type="entry name" value="HISTONE-LIKE TRANSCRIPTION FACTOR CCAAT-RELATED"/>
    <property type="match status" value="1"/>
</dbReference>
<dbReference type="AlphaFoldDB" id="A0A8T0GYF0"/>
<dbReference type="Pfam" id="PF00808">
    <property type="entry name" value="CBFD_NFYB_HMF"/>
    <property type="match status" value="1"/>
</dbReference>
<dbReference type="PANTHER" id="PTHR10252:SF54">
    <property type="entry name" value="CHROMATIN ACCESSIBILITY COMPLEX PROTEIN 1"/>
    <property type="match status" value="1"/>
</dbReference>
<dbReference type="EMBL" id="CM026429">
    <property type="protein sequence ID" value="KAG0563903.1"/>
    <property type="molecule type" value="Genomic_DNA"/>
</dbReference>
<gene>
    <name evidence="5" type="ORF">KC19_8G068200</name>
</gene>
<organism evidence="5 6">
    <name type="scientific">Ceratodon purpureus</name>
    <name type="common">Fire moss</name>
    <name type="synonym">Dicranum purpureum</name>
    <dbReference type="NCBI Taxonomy" id="3225"/>
    <lineage>
        <taxon>Eukaryota</taxon>
        <taxon>Viridiplantae</taxon>
        <taxon>Streptophyta</taxon>
        <taxon>Embryophyta</taxon>
        <taxon>Bryophyta</taxon>
        <taxon>Bryophytina</taxon>
        <taxon>Bryopsida</taxon>
        <taxon>Dicranidae</taxon>
        <taxon>Pseudoditrichales</taxon>
        <taxon>Ditrichaceae</taxon>
        <taxon>Ceratodon</taxon>
    </lineage>
</organism>
<dbReference type="InterPro" id="IPR003958">
    <property type="entry name" value="CBFA_NFYB_domain"/>
</dbReference>
<feature type="region of interest" description="Disordered" evidence="3">
    <location>
        <begin position="341"/>
        <end position="384"/>
    </location>
</feature>
<feature type="compositionally biased region" description="Acidic residues" evidence="3">
    <location>
        <begin position="164"/>
        <end position="198"/>
    </location>
</feature>
<dbReference type="Gene3D" id="1.10.20.10">
    <property type="entry name" value="Histone, subunit A"/>
    <property type="match status" value="1"/>
</dbReference>
<evidence type="ECO:0000256" key="2">
    <source>
        <dbReference type="ARBA" id="ARBA00023242"/>
    </source>
</evidence>
<comment type="subcellular location">
    <subcellularLocation>
        <location evidence="1">Nucleus</location>
    </subcellularLocation>
</comment>
<dbReference type="CDD" id="cd22929">
    <property type="entry name" value="HFD_POLE4-like"/>
    <property type="match status" value="1"/>
</dbReference>
<feature type="compositionally biased region" description="Basic and acidic residues" evidence="3">
    <location>
        <begin position="116"/>
        <end position="128"/>
    </location>
</feature>
<dbReference type="InterPro" id="IPR009072">
    <property type="entry name" value="Histone-fold"/>
</dbReference>
<feature type="domain" description="Transcription factor CBF/NF-Y/archaeal histone" evidence="4">
    <location>
        <begin position="249"/>
        <end position="310"/>
    </location>
</feature>
<protein>
    <recommendedName>
        <fullName evidence="4">Transcription factor CBF/NF-Y/archaeal histone domain-containing protein</fullName>
    </recommendedName>
</protein>
<name>A0A8T0GYF0_CERPU</name>
<feature type="compositionally biased region" description="Basic and acidic residues" evidence="3">
    <location>
        <begin position="56"/>
        <end position="68"/>
    </location>
</feature>
<feature type="compositionally biased region" description="Acidic residues" evidence="3">
    <location>
        <begin position="132"/>
        <end position="142"/>
    </location>
</feature>
<dbReference type="InterPro" id="IPR050568">
    <property type="entry name" value="Transcr_DNA_Rep_Reg"/>
</dbReference>
<dbReference type="GO" id="GO:0005634">
    <property type="term" value="C:nucleus"/>
    <property type="evidence" value="ECO:0007669"/>
    <property type="project" value="UniProtKB-SubCell"/>
</dbReference>
<dbReference type="Proteomes" id="UP000822688">
    <property type="component" value="Chromosome 8"/>
</dbReference>
<proteinExistence type="predicted"/>
<evidence type="ECO:0000256" key="1">
    <source>
        <dbReference type="ARBA" id="ARBA00004123"/>
    </source>
</evidence>
<evidence type="ECO:0000256" key="3">
    <source>
        <dbReference type="SAM" id="MobiDB-lite"/>
    </source>
</evidence>
<dbReference type="SUPFAM" id="SSF47113">
    <property type="entry name" value="Histone-fold"/>
    <property type="match status" value="1"/>
</dbReference>
<accession>A0A8T0GYF0</accession>
<keyword evidence="2" id="KW-0539">Nucleus</keyword>
<comment type="caution">
    <text evidence="5">The sequence shown here is derived from an EMBL/GenBank/DDBJ whole genome shotgun (WGS) entry which is preliminary data.</text>
</comment>